<feature type="compositionally biased region" description="Low complexity" evidence="1">
    <location>
        <begin position="10"/>
        <end position="21"/>
    </location>
</feature>
<protein>
    <submittedName>
        <fullName evidence="2">Uncharacterized protein</fullName>
    </submittedName>
</protein>
<keyword evidence="3" id="KW-1185">Reference proteome</keyword>
<dbReference type="Proteomes" id="UP000252519">
    <property type="component" value="Unassembled WGS sequence"/>
</dbReference>
<feature type="compositionally biased region" description="Polar residues" evidence="1">
    <location>
        <begin position="54"/>
        <end position="72"/>
    </location>
</feature>
<accession>A0A368FD49</accession>
<feature type="compositionally biased region" description="Low complexity" evidence="1">
    <location>
        <begin position="315"/>
        <end position="333"/>
    </location>
</feature>
<proteinExistence type="predicted"/>
<feature type="region of interest" description="Disordered" evidence="1">
    <location>
        <begin position="1"/>
        <end position="38"/>
    </location>
</feature>
<organism evidence="2 3">
    <name type="scientific">Ancylostoma caninum</name>
    <name type="common">Dog hookworm</name>
    <dbReference type="NCBI Taxonomy" id="29170"/>
    <lineage>
        <taxon>Eukaryota</taxon>
        <taxon>Metazoa</taxon>
        <taxon>Ecdysozoa</taxon>
        <taxon>Nematoda</taxon>
        <taxon>Chromadorea</taxon>
        <taxon>Rhabditida</taxon>
        <taxon>Rhabditina</taxon>
        <taxon>Rhabditomorpha</taxon>
        <taxon>Strongyloidea</taxon>
        <taxon>Ancylostomatidae</taxon>
        <taxon>Ancylostomatinae</taxon>
        <taxon>Ancylostoma</taxon>
    </lineage>
</organism>
<feature type="region of interest" description="Disordered" evidence="1">
    <location>
        <begin position="299"/>
        <end position="341"/>
    </location>
</feature>
<name>A0A368FD49_ANCCA</name>
<feature type="region of interest" description="Disordered" evidence="1">
    <location>
        <begin position="202"/>
        <end position="287"/>
    </location>
</feature>
<comment type="caution">
    <text evidence="2">The sequence shown here is derived from an EMBL/GenBank/DDBJ whole genome shotgun (WGS) entry which is preliminary data.</text>
</comment>
<evidence type="ECO:0000313" key="3">
    <source>
        <dbReference type="Proteomes" id="UP000252519"/>
    </source>
</evidence>
<dbReference type="STRING" id="29170.A0A368FD49"/>
<evidence type="ECO:0000313" key="2">
    <source>
        <dbReference type="EMBL" id="RCN28745.1"/>
    </source>
</evidence>
<sequence>MTLPTHNEYSSFVTNFTNNNSKPSPIKTADGVESDSTENALEVSVVSKAAEFTDSFNDTQNPHSSVYSSTTDSHPESVPASGSERSHSKTVVATRSDTTTSFELGPLSDVFSSFTETVQDFNESTDIATFSTLIGDITFSIENATSTSIQLTDLTEFKNETTPVDEHYISVTVAKEQFNTSVTSAVSSATRNISEATWEVTGSPTLTSTSETKKGVPPVLVDFPTSMSTTETQTRTTETTTKMTTSEMGTETTGATTEPNTFGAESEMTGTKKKPITSEADVRTTTETPTKLTKIEGTARKSTTTVVPPTHTIESARAATSPETTTEATSTETETTRQEPE</sequence>
<feature type="compositionally biased region" description="Low complexity" evidence="1">
    <location>
        <begin position="225"/>
        <end position="263"/>
    </location>
</feature>
<feature type="region of interest" description="Disordered" evidence="1">
    <location>
        <begin position="52"/>
        <end position="97"/>
    </location>
</feature>
<dbReference type="EMBL" id="JOJR01002348">
    <property type="protein sequence ID" value="RCN28745.1"/>
    <property type="molecule type" value="Genomic_DNA"/>
</dbReference>
<reference evidence="2 3" key="1">
    <citation type="submission" date="2014-10" db="EMBL/GenBank/DDBJ databases">
        <title>Draft genome of the hookworm Ancylostoma caninum.</title>
        <authorList>
            <person name="Mitreva M."/>
        </authorList>
    </citation>
    <scope>NUCLEOTIDE SEQUENCE [LARGE SCALE GENOMIC DNA]</scope>
    <source>
        <strain evidence="2 3">Baltimore</strain>
    </source>
</reference>
<dbReference type="AlphaFoldDB" id="A0A368FD49"/>
<evidence type="ECO:0000256" key="1">
    <source>
        <dbReference type="SAM" id="MobiDB-lite"/>
    </source>
</evidence>
<gene>
    <name evidence="2" type="ORF">ANCCAN_25509</name>
</gene>